<dbReference type="GO" id="GO:0015074">
    <property type="term" value="P:DNA integration"/>
    <property type="evidence" value="ECO:0007669"/>
    <property type="project" value="InterPro"/>
</dbReference>
<proteinExistence type="predicted"/>
<dbReference type="GO" id="GO:0003677">
    <property type="term" value="F:DNA binding"/>
    <property type="evidence" value="ECO:0007669"/>
    <property type="project" value="InterPro"/>
</dbReference>
<evidence type="ECO:0000256" key="1">
    <source>
        <dbReference type="ARBA" id="ARBA00023172"/>
    </source>
</evidence>
<evidence type="ECO:0000313" key="2">
    <source>
        <dbReference type="EMBL" id="QCP48253.1"/>
    </source>
</evidence>
<dbReference type="OrthoDB" id="58521at2"/>
<dbReference type="Proteomes" id="UP000298656">
    <property type="component" value="Chromosome 1"/>
</dbReference>
<evidence type="ECO:0000313" key="3">
    <source>
        <dbReference type="Proteomes" id="UP000298656"/>
    </source>
</evidence>
<dbReference type="Gene3D" id="1.10.443.10">
    <property type="entry name" value="Intergrase catalytic core"/>
    <property type="match status" value="1"/>
</dbReference>
<protein>
    <submittedName>
        <fullName evidence="2">Site-specific integrase</fullName>
    </submittedName>
</protein>
<organism evidence="2 3">
    <name type="scientific">Trinickia violacea</name>
    <dbReference type="NCBI Taxonomy" id="2571746"/>
    <lineage>
        <taxon>Bacteria</taxon>
        <taxon>Pseudomonadati</taxon>
        <taxon>Pseudomonadota</taxon>
        <taxon>Betaproteobacteria</taxon>
        <taxon>Burkholderiales</taxon>
        <taxon>Burkholderiaceae</taxon>
        <taxon>Trinickia</taxon>
    </lineage>
</organism>
<dbReference type="EMBL" id="CP040077">
    <property type="protein sequence ID" value="QCP48253.1"/>
    <property type="molecule type" value="Genomic_DNA"/>
</dbReference>
<keyword evidence="3" id="KW-1185">Reference proteome</keyword>
<keyword evidence="1" id="KW-0233">DNA recombination</keyword>
<name>A0A4P8IN00_9BURK</name>
<sequence>MKKHRNFSDLHNVRYHVKLCHNEGESDSWQLFEGQPEPEMQQTYREVITRRKYELLGSIDSPDSTETQVFRNHLSTLHSFLAFFGKTEDSSVGREMLHSFDDKLQAYLDSLSVAPRTKSDRRSHLRAWQRSLMDARQPISLDAAALESVAATSSSSFHLKLREAISASGLAPKTIARRAGASMPAIQRWMKGAFPNRRAFPSVHRIEAELGMPRDALLALVPQISREAQARSSQIHKIKIAYRERQRENTKNQYILHGSQLTTDCLKEWDDLYDYKTERTPRLERSTRGSWRVLPLEKIVEKLPPYALRGNRGCVAAKITMNMFRSFDGFLALPKDRGGRGVALNDAQTLAWLAVPKAIDSYLDFKSDRSGGLIHKGHENFCKMGASMTHPQTGYLTQQPDFAKKLPDGTLSDSWGVTCANAYRLYRRWMQDAKDTSRKPYEPIQGLLNLAEPLGPLVRAVDELDQLAAQAAPGSLAEARYKRDALLLSMLMANPLRSRNFKLMTWNENGTGSLYQRENGQWRLRFSAGDFKNDRHAKKTDYDAPLPSALSDRIEEYLFDYRPRLVRDNPACAKVFPGQTGNTFHGLNKHVFQITQRHIPETPGFGPHAVRHLVATDWLRTHPNDFLTAAQLLHDKLETVLKDYAHLRQDEAFARFEEHLNAVGHAMKN</sequence>
<dbReference type="InterPro" id="IPR011010">
    <property type="entry name" value="DNA_brk_join_enz"/>
</dbReference>
<dbReference type="SUPFAM" id="SSF56349">
    <property type="entry name" value="DNA breaking-rejoining enzymes"/>
    <property type="match status" value="1"/>
</dbReference>
<dbReference type="KEGG" id="tvl:FAZ95_03015"/>
<dbReference type="AlphaFoldDB" id="A0A4P8IN00"/>
<dbReference type="RefSeq" id="WP_137331095.1">
    <property type="nucleotide sequence ID" value="NZ_CP040077.1"/>
</dbReference>
<dbReference type="GO" id="GO:0006310">
    <property type="term" value="P:DNA recombination"/>
    <property type="evidence" value="ECO:0007669"/>
    <property type="project" value="UniProtKB-KW"/>
</dbReference>
<accession>A0A4P8IN00</accession>
<reference evidence="2 3" key="1">
    <citation type="submission" date="2019-05" db="EMBL/GenBank/DDBJ databases">
        <title>Burkholderia sp. DHOD12, isolated from subtropical forest soil.</title>
        <authorList>
            <person name="Gao Z.-H."/>
            <person name="Qiu L.-H."/>
        </authorList>
    </citation>
    <scope>NUCLEOTIDE SEQUENCE [LARGE SCALE GENOMIC DNA]</scope>
    <source>
        <strain evidence="2 3">DHOD12</strain>
    </source>
</reference>
<gene>
    <name evidence="2" type="ORF">FAZ95_03015</name>
</gene>
<dbReference type="InterPro" id="IPR013762">
    <property type="entry name" value="Integrase-like_cat_sf"/>
</dbReference>